<evidence type="ECO:0000313" key="2">
    <source>
        <dbReference type="Proteomes" id="UP000229497"/>
    </source>
</evidence>
<gene>
    <name evidence="1" type="ORF">COV87_03265</name>
</gene>
<dbReference type="AlphaFoldDB" id="A0A2H0KJL5"/>
<organism evidence="1 2">
    <name type="scientific">Candidatus Roizmanbacteria bacterium CG11_big_fil_rev_8_21_14_0_20_37_16</name>
    <dbReference type="NCBI Taxonomy" id="1974857"/>
    <lineage>
        <taxon>Bacteria</taxon>
        <taxon>Candidatus Roizmaniibacteriota</taxon>
    </lineage>
</organism>
<comment type="caution">
    <text evidence="1">The sequence shown here is derived from an EMBL/GenBank/DDBJ whole genome shotgun (WGS) entry which is preliminary data.</text>
</comment>
<dbReference type="EMBL" id="PCVK01000094">
    <property type="protein sequence ID" value="PIQ71450.1"/>
    <property type="molecule type" value="Genomic_DNA"/>
</dbReference>
<proteinExistence type="predicted"/>
<evidence type="ECO:0000313" key="1">
    <source>
        <dbReference type="EMBL" id="PIQ71450.1"/>
    </source>
</evidence>
<protein>
    <submittedName>
        <fullName evidence="1">Uncharacterized protein</fullName>
    </submittedName>
</protein>
<reference evidence="1 2" key="1">
    <citation type="submission" date="2017-09" db="EMBL/GenBank/DDBJ databases">
        <title>Depth-based differentiation of microbial function through sediment-hosted aquifers and enrichment of novel symbionts in the deep terrestrial subsurface.</title>
        <authorList>
            <person name="Probst A.J."/>
            <person name="Ladd B."/>
            <person name="Jarett J.K."/>
            <person name="Geller-Mcgrath D.E."/>
            <person name="Sieber C.M."/>
            <person name="Emerson J.B."/>
            <person name="Anantharaman K."/>
            <person name="Thomas B.C."/>
            <person name="Malmstrom R."/>
            <person name="Stieglmeier M."/>
            <person name="Klingl A."/>
            <person name="Woyke T."/>
            <person name="Ryan C.M."/>
            <person name="Banfield J.F."/>
        </authorList>
    </citation>
    <scope>NUCLEOTIDE SEQUENCE [LARGE SCALE GENOMIC DNA]</scope>
    <source>
        <strain evidence="1">CG11_big_fil_rev_8_21_14_0_20_37_16</strain>
    </source>
</reference>
<dbReference type="Proteomes" id="UP000229497">
    <property type="component" value="Unassembled WGS sequence"/>
</dbReference>
<sequence>MVKSIVSSSGEGGRQFEFLNSEKDVVFGCGQCSGWSAIFKRSTISRNLKAAEEELAAQYHSHYLQTGHSSMITDKLDISVTTTFHEVNPSVRIKVGA</sequence>
<accession>A0A2H0KJL5</accession>
<name>A0A2H0KJL5_9BACT</name>